<evidence type="ECO:0000313" key="3">
    <source>
        <dbReference type="Proteomes" id="UP000594261"/>
    </source>
</evidence>
<dbReference type="Gramene" id="QL06p044803:mrna">
    <property type="protein sequence ID" value="QL06p044803:mrna"/>
    <property type="gene ID" value="QL06p044803"/>
</dbReference>
<feature type="region of interest" description="Disordered" evidence="1">
    <location>
        <begin position="89"/>
        <end position="152"/>
    </location>
</feature>
<accession>A0A7N2LYR5</accession>
<keyword evidence="3" id="KW-1185">Reference proteome</keyword>
<evidence type="ECO:0000313" key="2">
    <source>
        <dbReference type="EnsemblPlants" id="QL06p044803:mrna"/>
    </source>
</evidence>
<reference evidence="2" key="2">
    <citation type="submission" date="2021-01" db="UniProtKB">
        <authorList>
            <consortium name="EnsemblPlants"/>
        </authorList>
    </citation>
    <scope>IDENTIFICATION</scope>
</reference>
<evidence type="ECO:0000256" key="1">
    <source>
        <dbReference type="SAM" id="MobiDB-lite"/>
    </source>
</evidence>
<dbReference type="EnsemblPlants" id="QL06p044803:mrna">
    <property type="protein sequence ID" value="QL06p044803:mrna"/>
    <property type="gene ID" value="QL06p044803"/>
</dbReference>
<feature type="compositionally biased region" description="Low complexity" evidence="1">
    <location>
        <begin position="136"/>
        <end position="152"/>
    </location>
</feature>
<organism evidence="2 3">
    <name type="scientific">Quercus lobata</name>
    <name type="common">Valley oak</name>
    <dbReference type="NCBI Taxonomy" id="97700"/>
    <lineage>
        <taxon>Eukaryota</taxon>
        <taxon>Viridiplantae</taxon>
        <taxon>Streptophyta</taxon>
        <taxon>Embryophyta</taxon>
        <taxon>Tracheophyta</taxon>
        <taxon>Spermatophyta</taxon>
        <taxon>Magnoliopsida</taxon>
        <taxon>eudicotyledons</taxon>
        <taxon>Gunneridae</taxon>
        <taxon>Pentapetalae</taxon>
        <taxon>rosids</taxon>
        <taxon>fabids</taxon>
        <taxon>Fagales</taxon>
        <taxon>Fagaceae</taxon>
        <taxon>Quercus</taxon>
    </lineage>
</organism>
<feature type="region of interest" description="Disordered" evidence="1">
    <location>
        <begin position="208"/>
        <end position="227"/>
    </location>
</feature>
<protein>
    <submittedName>
        <fullName evidence="2">Uncharacterized protein</fullName>
    </submittedName>
</protein>
<sequence length="255" mass="28608">MALDSEGSDLDAYNGPYSGPYNSREMPKLKDEYSSFESETRAFNARSGEQRYGSTREGCRQNTIYDSGQIMRFRRMALGSDGSELDAYSGPYNSREMPKLKDEYSSSESETRAFNARSEYSQHWPGIQALSPVTQSSSYPSVEGSSSGSNRSSKCPFGYIPLHGSMNQSIGKSFGSKKPEYNVSSLKTKLALNCGNVVEKEKEKVIQESKTKKFHSKKSRHREEKKAQDYRWALRSVADGNVTTFCGKVTFSKLR</sequence>
<proteinExistence type="predicted"/>
<dbReference type="AlphaFoldDB" id="A0A7N2LYR5"/>
<feature type="region of interest" description="Disordered" evidence="1">
    <location>
        <begin position="1"/>
        <end position="28"/>
    </location>
</feature>
<dbReference type="EMBL" id="LRBV02000006">
    <property type="status" value="NOT_ANNOTATED_CDS"/>
    <property type="molecule type" value="Genomic_DNA"/>
</dbReference>
<dbReference type="InParanoid" id="A0A7N2LYR5"/>
<reference evidence="2 3" key="1">
    <citation type="journal article" date="2016" name="G3 (Bethesda)">
        <title>First Draft Assembly and Annotation of the Genome of a California Endemic Oak Quercus lobata Nee (Fagaceae).</title>
        <authorList>
            <person name="Sork V.L."/>
            <person name="Fitz-Gibbon S.T."/>
            <person name="Puiu D."/>
            <person name="Crepeau M."/>
            <person name="Gugger P.F."/>
            <person name="Sherman R."/>
            <person name="Stevens K."/>
            <person name="Langley C.H."/>
            <person name="Pellegrini M."/>
            <person name="Salzberg S.L."/>
        </authorList>
    </citation>
    <scope>NUCLEOTIDE SEQUENCE [LARGE SCALE GENOMIC DNA]</scope>
    <source>
        <strain evidence="2 3">cv. SW786</strain>
    </source>
</reference>
<dbReference type="Proteomes" id="UP000594261">
    <property type="component" value="Chromosome 6"/>
</dbReference>
<name>A0A7N2LYR5_QUELO</name>